<name>A0ABX6C188_9CHLR</name>
<gene>
    <name evidence="9" type="ORF">Tbon_03790</name>
</gene>
<dbReference type="PANTHER" id="PTHR33932:SF4">
    <property type="entry name" value="NA(+)_H(+) ANTIPORTER SUBUNIT B"/>
    <property type="match status" value="1"/>
</dbReference>
<evidence type="ECO:0000256" key="2">
    <source>
        <dbReference type="ARBA" id="ARBA00009425"/>
    </source>
</evidence>
<dbReference type="InterPro" id="IPR007182">
    <property type="entry name" value="MnhB"/>
</dbReference>
<feature type="transmembrane region" description="Helical" evidence="7">
    <location>
        <begin position="35"/>
        <end position="53"/>
    </location>
</feature>
<feature type="transmembrane region" description="Helical" evidence="7">
    <location>
        <begin position="65"/>
        <end position="87"/>
    </location>
</feature>
<dbReference type="RefSeq" id="WP_158066377.1">
    <property type="nucleotide sequence ID" value="NZ_CP042829.1"/>
</dbReference>
<keyword evidence="3" id="KW-1003">Cell membrane</keyword>
<evidence type="ECO:0000256" key="5">
    <source>
        <dbReference type="ARBA" id="ARBA00022989"/>
    </source>
</evidence>
<dbReference type="Proteomes" id="UP000326331">
    <property type="component" value="Chromosome"/>
</dbReference>
<sequence length="138" mass="14125">MNSSILRTMARLLASLLLMASLYLLWRGHNAPGGGFAGGIMAAAAFVLVAVAFEPMAGWRATRVSPLVLIPLGLAIALASAFAGAAAGDGFMAGQWISVDVGGEEVKLGTPLLFDVGVYLVVIGVALAVIIPLMGEEE</sequence>
<evidence type="ECO:0000256" key="4">
    <source>
        <dbReference type="ARBA" id="ARBA00022692"/>
    </source>
</evidence>
<reference evidence="9 10" key="1">
    <citation type="submission" date="2019-10" db="EMBL/GenBank/DDBJ databases">
        <title>Thermopilla bonchosmolovskayae gen. nov., sp. nov., a moderately thermophilic Chloroflexi bacterium from a Chukotka hot spring (Arctic, Russia), representing a novel classis Thermopillaia, which include previously uncultivated lineage OLB14.</title>
        <authorList>
            <person name="Kochetkova T.V."/>
            <person name="Zayulina K.S."/>
            <person name="Zhigarkov V.S."/>
            <person name="Minaev N.V."/>
            <person name="Novikov A."/>
            <person name="Toshchakov S.V."/>
            <person name="Elcheninov A.G."/>
            <person name="Kublanov I.V."/>
        </authorList>
    </citation>
    <scope>NUCLEOTIDE SEQUENCE [LARGE SCALE GENOMIC DNA]</scope>
    <source>
        <strain evidence="9 10">3753O</strain>
    </source>
</reference>
<keyword evidence="4 7" id="KW-0812">Transmembrane</keyword>
<evidence type="ECO:0000313" key="9">
    <source>
        <dbReference type="EMBL" id="QFG02448.1"/>
    </source>
</evidence>
<feature type="transmembrane region" description="Helical" evidence="7">
    <location>
        <begin position="12"/>
        <end position="29"/>
    </location>
</feature>
<accession>A0ABX6C188</accession>
<evidence type="ECO:0000256" key="1">
    <source>
        <dbReference type="ARBA" id="ARBA00004651"/>
    </source>
</evidence>
<protein>
    <submittedName>
        <fullName evidence="9">Na(+)/H(+) antiporter subunit B</fullName>
    </submittedName>
</protein>
<evidence type="ECO:0000256" key="3">
    <source>
        <dbReference type="ARBA" id="ARBA00022475"/>
    </source>
</evidence>
<evidence type="ECO:0000259" key="8">
    <source>
        <dbReference type="Pfam" id="PF04039"/>
    </source>
</evidence>
<evidence type="ECO:0000256" key="6">
    <source>
        <dbReference type="ARBA" id="ARBA00023136"/>
    </source>
</evidence>
<feature type="domain" description="Na+/H+ antiporter MnhB subunit-related protein" evidence="8">
    <location>
        <begin position="5"/>
        <end position="127"/>
    </location>
</feature>
<dbReference type="EMBL" id="CP042829">
    <property type="protein sequence ID" value="QFG02448.1"/>
    <property type="molecule type" value="Genomic_DNA"/>
</dbReference>
<proteinExistence type="inferred from homology"/>
<evidence type="ECO:0000256" key="7">
    <source>
        <dbReference type="SAM" id="Phobius"/>
    </source>
</evidence>
<feature type="transmembrane region" description="Helical" evidence="7">
    <location>
        <begin position="116"/>
        <end position="135"/>
    </location>
</feature>
<dbReference type="Pfam" id="PF04039">
    <property type="entry name" value="MnhB"/>
    <property type="match status" value="1"/>
</dbReference>
<keyword evidence="10" id="KW-1185">Reference proteome</keyword>
<keyword evidence="5 7" id="KW-1133">Transmembrane helix</keyword>
<dbReference type="InterPro" id="IPR050622">
    <property type="entry name" value="CPA3_antiporter_subunitB"/>
</dbReference>
<comment type="subcellular location">
    <subcellularLocation>
        <location evidence="1">Cell membrane</location>
        <topology evidence="1">Multi-pass membrane protein</topology>
    </subcellularLocation>
</comment>
<dbReference type="PANTHER" id="PTHR33932">
    <property type="entry name" value="NA(+)/H(+) ANTIPORTER SUBUNIT B"/>
    <property type="match status" value="1"/>
</dbReference>
<organism evidence="9 10">
    <name type="scientific">Tepidiforma bonchosmolovskayae</name>
    <dbReference type="NCBI Taxonomy" id="2601677"/>
    <lineage>
        <taxon>Bacteria</taxon>
        <taxon>Bacillati</taxon>
        <taxon>Chloroflexota</taxon>
        <taxon>Tepidiformia</taxon>
        <taxon>Tepidiformales</taxon>
        <taxon>Tepidiformaceae</taxon>
        <taxon>Tepidiforma</taxon>
    </lineage>
</organism>
<evidence type="ECO:0000313" key="10">
    <source>
        <dbReference type="Proteomes" id="UP000326331"/>
    </source>
</evidence>
<comment type="similarity">
    <text evidence="2">Belongs to the CPA3 antiporters (TC 2.A.63) subunit B family.</text>
</comment>
<keyword evidence="6 7" id="KW-0472">Membrane</keyword>